<feature type="compositionally biased region" description="Basic and acidic residues" evidence="1">
    <location>
        <begin position="743"/>
        <end position="762"/>
    </location>
</feature>
<feature type="compositionally biased region" description="Basic residues" evidence="1">
    <location>
        <begin position="782"/>
        <end position="792"/>
    </location>
</feature>
<feature type="compositionally biased region" description="Polar residues" evidence="1">
    <location>
        <begin position="1"/>
        <end position="10"/>
    </location>
</feature>
<feature type="compositionally biased region" description="Low complexity" evidence="1">
    <location>
        <begin position="11"/>
        <end position="21"/>
    </location>
</feature>
<reference evidence="2 3" key="1">
    <citation type="submission" date="2014-04" db="EMBL/GenBank/DDBJ databases">
        <title>Evolutionary Origins and Diversification of the Mycorrhizal Mutualists.</title>
        <authorList>
            <consortium name="DOE Joint Genome Institute"/>
            <consortium name="Mycorrhizal Genomics Consortium"/>
            <person name="Kohler A."/>
            <person name="Kuo A."/>
            <person name="Nagy L.G."/>
            <person name="Floudas D."/>
            <person name="Copeland A."/>
            <person name="Barry K.W."/>
            <person name="Cichocki N."/>
            <person name="Veneault-Fourrey C."/>
            <person name="LaButti K."/>
            <person name="Lindquist E.A."/>
            <person name="Lipzen A."/>
            <person name="Lundell T."/>
            <person name="Morin E."/>
            <person name="Murat C."/>
            <person name="Riley R."/>
            <person name="Ohm R."/>
            <person name="Sun H."/>
            <person name="Tunlid A."/>
            <person name="Henrissat B."/>
            <person name="Grigoriev I.V."/>
            <person name="Hibbett D.S."/>
            <person name="Martin F."/>
        </authorList>
    </citation>
    <scope>NUCLEOTIDE SEQUENCE [LARGE SCALE GENOMIC DNA]</scope>
    <source>
        <strain evidence="2 3">Koide BX008</strain>
    </source>
</reference>
<keyword evidence="3" id="KW-1185">Reference proteome</keyword>
<dbReference type="Proteomes" id="UP000054549">
    <property type="component" value="Unassembled WGS sequence"/>
</dbReference>
<protein>
    <submittedName>
        <fullName evidence="2">Uncharacterized protein</fullName>
    </submittedName>
</protein>
<proteinExistence type="predicted"/>
<dbReference type="OrthoDB" id="3038408at2759"/>
<name>A0A0C2WUD1_AMAMK</name>
<evidence type="ECO:0000256" key="1">
    <source>
        <dbReference type="SAM" id="MobiDB-lite"/>
    </source>
</evidence>
<evidence type="ECO:0000313" key="3">
    <source>
        <dbReference type="Proteomes" id="UP000054549"/>
    </source>
</evidence>
<dbReference type="STRING" id="946122.A0A0C2WUD1"/>
<dbReference type="AlphaFoldDB" id="A0A0C2WUD1"/>
<feature type="compositionally biased region" description="Basic and acidic residues" evidence="1">
    <location>
        <begin position="548"/>
        <end position="558"/>
    </location>
</feature>
<feature type="compositionally biased region" description="Polar residues" evidence="1">
    <location>
        <begin position="845"/>
        <end position="857"/>
    </location>
</feature>
<feature type="compositionally biased region" description="Low complexity" evidence="1">
    <location>
        <begin position="182"/>
        <end position="194"/>
    </location>
</feature>
<accession>A0A0C2WUD1</accession>
<organism evidence="2 3">
    <name type="scientific">Amanita muscaria (strain Koide BX008)</name>
    <dbReference type="NCBI Taxonomy" id="946122"/>
    <lineage>
        <taxon>Eukaryota</taxon>
        <taxon>Fungi</taxon>
        <taxon>Dikarya</taxon>
        <taxon>Basidiomycota</taxon>
        <taxon>Agaricomycotina</taxon>
        <taxon>Agaricomycetes</taxon>
        <taxon>Agaricomycetidae</taxon>
        <taxon>Agaricales</taxon>
        <taxon>Pluteineae</taxon>
        <taxon>Amanitaceae</taxon>
        <taxon>Amanita</taxon>
    </lineage>
</organism>
<gene>
    <name evidence="2" type="ORF">M378DRAFT_962678</name>
</gene>
<sequence>MLTSHSRNGSQAQQQLQQQQQHLEIQKKHAKAERVRKLWTEFEQWLKLPRNEMERVRDHLFLQTVNLNSHTTKTSRRRIEEAHFFKAREEWQRRLRAVDLKESDWDPMNEAEMKAVEEALGVDDGEGYITDPSPSPPHRPFYAVASTSSAAATSLVPAENLANRSSSSLLPGPPMLVAPPMTSASRATSASSSSYECVRPEEFHSDDEESTSDSEFSFSTTISSIISEEDEVVGPVTEYMFTQALESDPYLGVRPSMEVAKETNGLLLARHVPVPKPVDAGAGSQPPPSLAPPKRPPDARQQPQATMASRSSSNSSSASVSKKPSPPQSAASKKPSPPVPTQSAASTKPSPPVPSQNAAPTTTTTKSSPPVASTSTASSSKPQQQSTKSSRVHYPLVAPSLSDLSDYDEVENDAESERLSPSLVAQFEAQFEVRKLEIRIEKIQQFHGLASEADVALSISIADGRRDHTLSRQGEVDLVQRHYESTVALRDRMEKERKEQVNEEKKRMREEYVWHSSSSNQRHHGGFFQQQQPQPPVESDSEDDQEDEMQRIMERMKQEQMALQAQFSSHEPPKAQVTRRRPGTLTLDSMPTPTVAMNDKSFEEVSTPRAAPKGGWSSAKPPATRALANVLGQSLSRKPNSPLFEPVVQQQQQQQSFLQEADDGELEADHEDADNEKERENTGFWSYLTSGSKKKAASAAPPQSPQPQWNFSSSPVTKTPQKPTTAKSRLGIVTSAWDEDFEADGKEPVEEVVEVEKEELPQEKTPVIPLAPAPNVSPANKKQTKKQQRQANKKGGAATTAKAEKAEAPPAPAPAPSSSTQKGQKTAPVGVPGKSGRKPLDNDDISSTPRQRLQAQMANEEMFNDQEDETPTTPRPPAMKKVAAAQAANPWARKTMNKNVVDPAFGAFVSVCRGYGPDR</sequence>
<feature type="compositionally biased region" description="Polar residues" evidence="1">
    <location>
        <begin position="709"/>
        <end position="727"/>
    </location>
</feature>
<feature type="region of interest" description="Disordered" evidence="1">
    <location>
        <begin position="1"/>
        <end position="27"/>
    </location>
</feature>
<dbReference type="InParanoid" id="A0A0C2WUD1"/>
<feature type="compositionally biased region" description="Pro residues" evidence="1">
    <location>
        <begin position="285"/>
        <end position="294"/>
    </location>
</feature>
<feature type="region of interest" description="Disordered" evidence="1">
    <location>
        <begin position="492"/>
        <end position="880"/>
    </location>
</feature>
<feature type="compositionally biased region" description="Acidic residues" evidence="1">
    <location>
        <begin position="660"/>
        <end position="675"/>
    </location>
</feature>
<feature type="compositionally biased region" description="Low complexity" evidence="1">
    <location>
        <begin position="308"/>
        <end position="334"/>
    </location>
</feature>
<feature type="compositionally biased region" description="Acidic residues" evidence="1">
    <location>
        <begin position="405"/>
        <end position="414"/>
    </location>
</feature>
<feature type="compositionally biased region" description="Basic and acidic residues" evidence="1">
    <location>
        <begin position="492"/>
        <end position="513"/>
    </location>
</feature>
<feature type="region of interest" description="Disordered" evidence="1">
    <location>
        <begin position="164"/>
        <end position="216"/>
    </location>
</feature>
<feature type="compositionally biased region" description="Low complexity" evidence="1">
    <location>
        <begin position="355"/>
        <end position="389"/>
    </location>
</feature>
<dbReference type="HOGENOM" id="CLU_317113_0_0_1"/>
<feature type="region of interest" description="Disordered" evidence="1">
    <location>
        <begin position="271"/>
        <end position="418"/>
    </location>
</feature>
<evidence type="ECO:0000313" key="2">
    <source>
        <dbReference type="EMBL" id="KIL59948.1"/>
    </source>
</evidence>
<dbReference type="EMBL" id="KN818307">
    <property type="protein sequence ID" value="KIL59948.1"/>
    <property type="molecule type" value="Genomic_DNA"/>
</dbReference>